<dbReference type="InterPro" id="IPR055414">
    <property type="entry name" value="LRR_R13L4/SHOC2-like"/>
</dbReference>
<dbReference type="SUPFAM" id="SSF52058">
    <property type="entry name" value="L domain-like"/>
    <property type="match status" value="1"/>
</dbReference>
<gene>
    <name evidence="8" type="primary">LOC104602017</name>
</gene>
<evidence type="ECO:0000256" key="5">
    <source>
        <dbReference type="ARBA" id="ARBA00023136"/>
    </source>
</evidence>
<dbReference type="PANTHER" id="PTHR48009:SF7">
    <property type="entry name" value="LEUCINE-RICH REPEAT (LRR) FAMILY PROTEIN"/>
    <property type="match status" value="1"/>
</dbReference>
<reference evidence="8" key="1">
    <citation type="submission" date="2025-08" db="UniProtKB">
        <authorList>
            <consortium name="RefSeq"/>
        </authorList>
    </citation>
    <scope>IDENTIFICATION</scope>
</reference>
<dbReference type="Pfam" id="PF23598">
    <property type="entry name" value="LRR_14"/>
    <property type="match status" value="1"/>
</dbReference>
<keyword evidence="4" id="KW-0677">Repeat</keyword>
<dbReference type="InterPro" id="IPR003591">
    <property type="entry name" value="Leu-rich_rpt_typical-subtyp"/>
</dbReference>
<dbReference type="SMART" id="SM00369">
    <property type="entry name" value="LRR_TYP"/>
    <property type="match status" value="6"/>
</dbReference>
<dbReference type="STRING" id="4432.A0A1U8AM95"/>
<feature type="domain" description="Disease resistance R13L4/SHOC-2-like LRR" evidence="6">
    <location>
        <begin position="103"/>
        <end position="337"/>
    </location>
</feature>
<dbReference type="AlphaFoldDB" id="A0A1U8AM95"/>
<evidence type="ECO:0000259" key="6">
    <source>
        <dbReference type="Pfam" id="PF23598"/>
    </source>
</evidence>
<dbReference type="InterPro" id="IPR001611">
    <property type="entry name" value="Leu-rich_rpt"/>
</dbReference>
<keyword evidence="2" id="KW-0433">Leucine-rich repeat</keyword>
<keyword evidence="3" id="KW-0732">Signal</keyword>
<dbReference type="Proteomes" id="UP000189703">
    <property type="component" value="Unplaced"/>
</dbReference>
<keyword evidence="5" id="KW-0472">Membrane</keyword>
<evidence type="ECO:0000256" key="2">
    <source>
        <dbReference type="ARBA" id="ARBA00022614"/>
    </source>
</evidence>
<evidence type="ECO:0000313" key="7">
    <source>
        <dbReference type="Proteomes" id="UP000189703"/>
    </source>
</evidence>
<evidence type="ECO:0000256" key="3">
    <source>
        <dbReference type="ARBA" id="ARBA00022729"/>
    </source>
</evidence>
<organism evidence="7 8">
    <name type="scientific">Nelumbo nucifera</name>
    <name type="common">Sacred lotus</name>
    <dbReference type="NCBI Taxonomy" id="4432"/>
    <lineage>
        <taxon>Eukaryota</taxon>
        <taxon>Viridiplantae</taxon>
        <taxon>Streptophyta</taxon>
        <taxon>Embryophyta</taxon>
        <taxon>Tracheophyta</taxon>
        <taxon>Spermatophyta</taxon>
        <taxon>Magnoliopsida</taxon>
        <taxon>Proteales</taxon>
        <taxon>Nelumbonaceae</taxon>
        <taxon>Nelumbo</taxon>
    </lineage>
</organism>
<dbReference type="InterPro" id="IPR032675">
    <property type="entry name" value="LRR_dom_sf"/>
</dbReference>
<dbReference type="GO" id="GO:0016020">
    <property type="term" value="C:membrane"/>
    <property type="evidence" value="ECO:0007669"/>
    <property type="project" value="UniProtKB-SubCell"/>
</dbReference>
<evidence type="ECO:0000313" key="8">
    <source>
        <dbReference type="RefSeq" id="XP_010263857.1"/>
    </source>
</evidence>
<proteinExistence type="predicted"/>
<evidence type="ECO:0000256" key="1">
    <source>
        <dbReference type="ARBA" id="ARBA00004370"/>
    </source>
</evidence>
<sequence>MGGSCCHLSALFLFLFTVSELLSKGDSRTYWRDAESLKELKRAIDFGSVTPGSCLSSWDFSVDPCDNIFSERFTCGFRCDRVVAGRSRVTEISLDRAGYTGSLSSSAWNLPYLEILDVADNSLSGSIPNSLSNLTRLRRLALSRNSFSGEIPTSIGSLSSLEELYLDNNRLQGPIPPSFNGLVSLKRLELQGNNLSGEFPSLGSLENLYFLDASDNKISGRVPTNIPGSLVELSMRNNYLEGPFPANIRDLGFLQVIDFTNNRISGAVPSTLFDHPSLQQLTLSHNKFSSLQVPWNLGIRSELIAVDLSYNELEGLLPAFMAMMPKLSALSLEHNKFTGMIPSQYALRAVVPIAGASQLVRLLLGGNYLFGPIPGPLMALKPGSATVNLVDNCLFSCPPTFFFCQGGEQKSLIVCKSFGPMIP</sequence>
<keyword evidence="7" id="KW-1185">Reference proteome</keyword>
<dbReference type="eggNOG" id="KOG0619">
    <property type="taxonomic scope" value="Eukaryota"/>
</dbReference>
<dbReference type="PROSITE" id="PS51450">
    <property type="entry name" value="LRR"/>
    <property type="match status" value="1"/>
</dbReference>
<dbReference type="GeneID" id="104602017"/>
<name>A0A1U8AM95_NELNU</name>
<dbReference type="FunFam" id="3.80.10.10:FF:000400">
    <property type="entry name" value="Nuclear pore complex protein NUP107"/>
    <property type="match status" value="1"/>
</dbReference>
<dbReference type="PANTHER" id="PTHR48009">
    <property type="entry name" value="LEUCINE-RICH REPEAT (LRR) FAMILY PROTEIN"/>
    <property type="match status" value="1"/>
</dbReference>
<evidence type="ECO:0000256" key="4">
    <source>
        <dbReference type="ARBA" id="ARBA00022737"/>
    </source>
</evidence>
<dbReference type="KEGG" id="nnu:104602017"/>
<dbReference type="FunCoup" id="A0A1U8AM95">
    <property type="interactions" value="190"/>
</dbReference>
<dbReference type="InterPro" id="IPR053213">
    <property type="entry name" value="RLP29"/>
</dbReference>
<dbReference type="OMA" id="CDHIFSD"/>
<comment type="subcellular location">
    <subcellularLocation>
        <location evidence="1">Membrane</location>
    </subcellularLocation>
</comment>
<dbReference type="RefSeq" id="XP_010263857.1">
    <property type="nucleotide sequence ID" value="XM_010265555.2"/>
</dbReference>
<dbReference type="OrthoDB" id="676979at2759"/>
<dbReference type="Gene3D" id="3.80.10.10">
    <property type="entry name" value="Ribonuclease Inhibitor"/>
    <property type="match status" value="3"/>
</dbReference>
<accession>A0A1U8AM95</accession>
<protein>
    <submittedName>
        <fullName evidence="8">LRR receptor-like serine/threonine-protein kinase FLS2</fullName>
    </submittedName>
</protein>